<dbReference type="Gene3D" id="3.30.420.10">
    <property type="entry name" value="Ribonuclease H-like superfamily/Ribonuclease H"/>
    <property type="match status" value="1"/>
</dbReference>
<dbReference type="EMBL" id="JAYWLU010000026">
    <property type="protein sequence ID" value="MEX3596113.1"/>
    <property type="molecule type" value="Genomic_DNA"/>
</dbReference>
<name>A0ABV3V755_9MICC</name>
<dbReference type="InterPro" id="IPR036397">
    <property type="entry name" value="RNaseH_sf"/>
</dbReference>
<dbReference type="InterPro" id="IPR012337">
    <property type="entry name" value="RNaseH-like_sf"/>
</dbReference>
<dbReference type="RefSeq" id="WP_368630144.1">
    <property type="nucleotide sequence ID" value="NZ_JAYWLU010000026.1"/>
</dbReference>
<comment type="caution">
    <text evidence="3">The sequence shown here is derived from an EMBL/GenBank/DDBJ whole genome shotgun (WGS) entry which is preliminary data.</text>
</comment>
<evidence type="ECO:0000256" key="1">
    <source>
        <dbReference type="SAM" id="MobiDB-lite"/>
    </source>
</evidence>
<dbReference type="SUPFAM" id="SSF53098">
    <property type="entry name" value="Ribonuclease H-like"/>
    <property type="match status" value="1"/>
</dbReference>
<proteinExistence type="predicted"/>
<feature type="domain" description="Integrase catalytic" evidence="2">
    <location>
        <begin position="206"/>
        <end position="387"/>
    </location>
</feature>
<organism evidence="3 4">
    <name type="scientific">Kocuria carniphila</name>
    <dbReference type="NCBI Taxonomy" id="262208"/>
    <lineage>
        <taxon>Bacteria</taxon>
        <taxon>Bacillati</taxon>
        <taxon>Actinomycetota</taxon>
        <taxon>Actinomycetes</taxon>
        <taxon>Micrococcales</taxon>
        <taxon>Micrococcaceae</taxon>
        <taxon>Kocuria</taxon>
    </lineage>
</organism>
<gene>
    <name evidence="3" type="ORF">VVR66_15470</name>
</gene>
<evidence type="ECO:0000313" key="3">
    <source>
        <dbReference type="EMBL" id="MEX3596113.1"/>
    </source>
</evidence>
<sequence>LICEGPEMGRMPHLGFARETLAIVGALGCAGGMGSELSMATRREITKQYARTYAAASKKERGRMLDELVGATGWSRPNARRQVRVAATRKGPQRAVQRAPRPRTYGYDTLRLLIRVWMLAGQPSGKYLAATMGLWLPKLEQHGEFGEDAHRLTDHTRAQLLAVSGATIDRLLKPTRDGMRVTGISGTKPGPLLRNSLQVRKAGDEHEQLPGFCELDLVLHCGPTLQGEFCRTLTVTDVSTGWTENIALKNGAHRWVLEAMPVIERRLPFPLVGIDSDNGGEFINHSLIAWAGDRDLFFTRARPYRSNDNAHVEQKNGDVVRRHAFHYRYDTAIELRLLNELYGLVRIRLNLFTATTKAIGWRSNRNGKSVRVYDAPRTPYQRVINSGVLSDQKAAELEALLAETNPAQLTRGITEIQTRLIHLASAKTDALSRTASRAKPGEARAPISRAS</sequence>
<evidence type="ECO:0000313" key="4">
    <source>
        <dbReference type="Proteomes" id="UP001558481"/>
    </source>
</evidence>
<dbReference type="PROSITE" id="PS50994">
    <property type="entry name" value="INTEGRASE"/>
    <property type="match status" value="1"/>
</dbReference>
<accession>A0ABV3V755</accession>
<dbReference type="Proteomes" id="UP001558481">
    <property type="component" value="Unassembled WGS sequence"/>
</dbReference>
<feature type="region of interest" description="Disordered" evidence="1">
    <location>
        <begin position="432"/>
        <end position="451"/>
    </location>
</feature>
<reference evidence="3 4" key="1">
    <citation type="journal article" date="2024" name="Fungal Genet. Biol.">
        <title>The porcine skin microbiome exhibits broad fungal antagonism.</title>
        <authorList>
            <person name="De La Cruz K.F."/>
            <person name="Townsend E.C."/>
            <person name="Alex Cheong J.Z."/>
            <person name="Salamzade R."/>
            <person name="Liu A."/>
            <person name="Sandstrom S."/>
            <person name="Davila E."/>
            <person name="Huang L."/>
            <person name="Xu K.H."/>
            <person name="Wu S.Y."/>
            <person name="Meudt J.J."/>
            <person name="Shanmuganayagam D."/>
            <person name="Gibson A.L.F."/>
            <person name="Kalan L.R."/>
        </authorList>
    </citation>
    <scope>NUCLEOTIDE SEQUENCE [LARGE SCALE GENOMIC DNA]</scope>
    <source>
        <strain evidence="3 4">LK2625</strain>
    </source>
</reference>
<protein>
    <submittedName>
        <fullName evidence="3">Transposase family protein</fullName>
    </submittedName>
</protein>
<dbReference type="InterPro" id="IPR001584">
    <property type="entry name" value="Integrase_cat-core"/>
</dbReference>
<evidence type="ECO:0000259" key="2">
    <source>
        <dbReference type="PROSITE" id="PS50994"/>
    </source>
</evidence>
<keyword evidence="4" id="KW-1185">Reference proteome</keyword>
<feature type="non-terminal residue" evidence="3">
    <location>
        <position position="1"/>
    </location>
</feature>